<dbReference type="Gene3D" id="3.40.190.100">
    <property type="entry name" value="Glycine betaine-binding periplasmic protein, domain 2"/>
    <property type="match status" value="1"/>
</dbReference>
<keyword evidence="3" id="KW-1185">Reference proteome</keyword>
<dbReference type="CDD" id="cd13643">
    <property type="entry name" value="PBP2_BCP_2"/>
    <property type="match status" value="1"/>
</dbReference>
<dbReference type="Gene3D" id="3.10.105.10">
    <property type="entry name" value="Dipeptide-binding Protein, Domain 3"/>
    <property type="match status" value="1"/>
</dbReference>
<dbReference type="SUPFAM" id="SSF53850">
    <property type="entry name" value="Periplasmic binding protein-like II"/>
    <property type="match status" value="1"/>
</dbReference>
<accession>A0ABW5BK43</accession>
<name>A0ABW5BK43_9PROT</name>
<organism evidence="2 3">
    <name type="scientific">Kiloniella antarctica</name>
    <dbReference type="NCBI Taxonomy" id="1550907"/>
    <lineage>
        <taxon>Bacteria</taxon>
        <taxon>Pseudomonadati</taxon>
        <taxon>Pseudomonadota</taxon>
        <taxon>Alphaproteobacteria</taxon>
        <taxon>Rhodospirillales</taxon>
        <taxon>Kiloniellaceae</taxon>
        <taxon>Kiloniella</taxon>
    </lineage>
</organism>
<sequence length="336" mass="38278">MSSRSQTGFNERRVIFSSFKASLLALGTISLFTHSPTYATSIPESPLPIRLIINNWTSQIVMTEILGKIYHDKGYTVEYKELASKDQWAHLHRGLAHIQVEVWQGTMSEDLARTSALGQVIEAGDHDALTREEWWYPSYVEERCPGLPDWQALKKCAVLFSDSSTSPKGRYVAGPWEKPERARIRALEMDFVVKPVKVADDLWIELNKAYTEKAPIVLFNWSPNWIEDRFDGEFVEFPEYDPKCETDPTWGVNSTRLYDCGNPKNGWLKKVTWVQTEQEWPCAHAILNDMNFDNAMISQIAAYVDADGMTHTQAADKWISDNTALISTWGAETCSK</sequence>
<dbReference type="Proteomes" id="UP001597294">
    <property type="component" value="Unassembled WGS sequence"/>
</dbReference>
<reference evidence="3" key="1">
    <citation type="journal article" date="2019" name="Int. J. Syst. Evol. Microbiol.">
        <title>The Global Catalogue of Microorganisms (GCM) 10K type strain sequencing project: providing services to taxonomists for standard genome sequencing and annotation.</title>
        <authorList>
            <consortium name="The Broad Institute Genomics Platform"/>
            <consortium name="The Broad Institute Genome Sequencing Center for Infectious Disease"/>
            <person name="Wu L."/>
            <person name="Ma J."/>
        </authorList>
    </citation>
    <scope>NUCLEOTIDE SEQUENCE [LARGE SCALE GENOMIC DNA]</scope>
    <source>
        <strain evidence="3">CGMCC 4.7192</strain>
    </source>
</reference>
<dbReference type="RefSeq" id="WP_380251182.1">
    <property type="nucleotide sequence ID" value="NZ_JBHUII010000004.1"/>
</dbReference>
<dbReference type="InterPro" id="IPR007210">
    <property type="entry name" value="ABC_Gly_betaine_transp_sub-bd"/>
</dbReference>
<dbReference type="EMBL" id="JBHUII010000004">
    <property type="protein sequence ID" value="MFD2206014.1"/>
    <property type="molecule type" value="Genomic_DNA"/>
</dbReference>
<dbReference type="Gene3D" id="3.40.190.10">
    <property type="entry name" value="Periplasmic binding protein-like II"/>
    <property type="match status" value="1"/>
</dbReference>
<evidence type="ECO:0000313" key="3">
    <source>
        <dbReference type="Proteomes" id="UP001597294"/>
    </source>
</evidence>
<evidence type="ECO:0000313" key="2">
    <source>
        <dbReference type="EMBL" id="MFD2206014.1"/>
    </source>
</evidence>
<comment type="caution">
    <text evidence="2">The sequence shown here is derived from an EMBL/GenBank/DDBJ whole genome shotgun (WGS) entry which is preliminary data.</text>
</comment>
<dbReference type="Pfam" id="PF04069">
    <property type="entry name" value="OpuAC"/>
    <property type="match status" value="1"/>
</dbReference>
<gene>
    <name evidence="2" type="ORF">ACFSKO_10340</name>
</gene>
<evidence type="ECO:0000259" key="1">
    <source>
        <dbReference type="Pfam" id="PF04069"/>
    </source>
</evidence>
<proteinExistence type="predicted"/>
<feature type="domain" description="ABC-type glycine betaine transport system substrate-binding" evidence="1">
    <location>
        <begin position="48"/>
        <end position="320"/>
    </location>
</feature>
<protein>
    <submittedName>
        <fullName evidence="2">ABC transporter substrate-binding protein</fullName>
    </submittedName>
</protein>